<evidence type="ECO:0000313" key="1">
    <source>
        <dbReference type="EMBL" id="KAK6992694.1"/>
    </source>
</evidence>
<gene>
    <name evidence="1" type="ORF">R3P38DRAFT_2802277</name>
</gene>
<accession>A0AAV9ZV58</accession>
<evidence type="ECO:0000313" key="2">
    <source>
        <dbReference type="Proteomes" id="UP001362999"/>
    </source>
</evidence>
<sequence length="1068" mass="119954">MNAYQLFTTALRSRMGAMNVAKFMAITVDEVLDENSAARDLKPEDVRLRSDLLEYMTAHLLSQFELRYGDVKLMQAATGALISGSFIAALVHRHFRPNDLDFFCGNDRTDDIVKYFQNQVDVEYVVETGGDEGYQNVRGVRRVTTLTSPRGCVLNIVEAYSESPQEIILNFHSAPTRGALGWDAFAHYEVHRARNGLALVTPRSLPVNADDLDSQIEAWNILHNLPPISIPDFAPSPAQVFTWSLGPVGMCSTGTACHTLTLITEHLVFRKLVGALIQLHDVPDEPVQIYPWTESWSADGVDDSDSESGAKDCDSGRAIGVLERKVEITRLLGPRNEMRPVLATDVAREHFFLTRDKGMLDVEGYMHRYSYKWEGRDLGATLGAAFRVRLAKYRTSIIARVLECEYEFLLNPLGMEIQTLNEVVAADAQDKPGVVDRNWTKQGKDGAMLIEVCPAFVGPSRGTEIGGLRGRDVEITLNLSKDEYLHADGILHKHYASTRDTSLIDIAGCCSRYTYKSLIPQAPTAGAPVFVERSRRDYAKYRSLLIVEVHEVNVVYKDNPLGKERSGRRCTRITTRCPSGADEDTVKLFHLQAAKLQTIIDEDLKETPGEVTTSWLKKTANGSPLIDVMIMGTPRDLAMRMNLVPGTDLELTVSLCKDERLDADGARFKPQEFSAWIRWWRPISAAEIGETVRLWSRASKLSATTTMEKDEETLRQVTRIAGMLRARTLDDDVCDLDYGAIRHSSLGENAQRFLYVDFRRMESIHSLEGKRGHSVWSWYRPLIAGRKQAKICTVLHLVEFTPSSGHFSKQLAALKQLIHDENMLPVRVCLNTVNTDHSVILSLSKRSSSSVTRANIRESEWEIASYYVEQNRVLADEVYPVDLGMTRDKTMEVQGGHIHCFSCKNAAHSIRNASSTLARVRKPLPAVYIGWVEGQIHQIRAEFGFRYINGKGEDARNCYVMTVACSDFAQQEDRVFFSRQVPDSCSLLGPRINGFPSINVGRQQYDTIVLTEGEMRLWNGGDWAFALGRQLRAAISLQRHDGLPNAQHTFTAWLQYFSVSDNPEGWVT</sequence>
<protein>
    <submittedName>
        <fullName evidence="1">Uncharacterized protein</fullName>
    </submittedName>
</protein>
<organism evidence="1 2">
    <name type="scientific">Favolaschia claudopus</name>
    <dbReference type="NCBI Taxonomy" id="2862362"/>
    <lineage>
        <taxon>Eukaryota</taxon>
        <taxon>Fungi</taxon>
        <taxon>Dikarya</taxon>
        <taxon>Basidiomycota</taxon>
        <taxon>Agaricomycotina</taxon>
        <taxon>Agaricomycetes</taxon>
        <taxon>Agaricomycetidae</taxon>
        <taxon>Agaricales</taxon>
        <taxon>Marasmiineae</taxon>
        <taxon>Mycenaceae</taxon>
        <taxon>Favolaschia</taxon>
    </lineage>
</organism>
<comment type="caution">
    <text evidence="1">The sequence shown here is derived from an EMBL/GenBank/DDBJ whole genome shotgun (WGS) entry which is preliminary data.</text>
</comment>
<dbReference type="Proteomes" id="UP001362999">
    <property type="component" value="Unassembled WGS sequence"/>
</dbReference>
<dbReference type="EMBL" id="JAWWNJ010000108">
    <property type="protein sequence ID" value="KAK6992694.1"/>
    <property type="molecule type" value="Genomic_DNA"/>
</dbReference>
<reference evidence="1 2" key="1">
    <citation type="journal article" date="2024" name="J Genomics">
        <title>Draft genome sequencing and assembly of Favolaschia claudopus CIRM-BRFM 2984 isolated from oak limbs.</title>
        <authorList>
            <person name="Navarro D."/>
            <person name="Drula E."/>
            <person name="Chaduli D."/>
            <person name="Cazenave R."/>
            <person name="Ahrendt S."/>
            <person name="Wang J."/>
            <person name="Lipzen A."/>
            <person name="Daum C."/>
            <person name="Barry K."/>
            <person name="Grigoriev I.V."/>
            <person name="Favel A."/>
            <person name="Rosso M.N."/>
            <person name="Martin F."/>
        </authorList>
    </citation>
    <scope>NUCLEOTIDE SEQUENCE [LARGE SCALE GENOMIC DNA]</scope>
    <source>
        <strain evidence="1 2">CIRM-BRFM 2984</strain>
    </source>
</reference>
<keyword evidence="2" id="KW-1185">Reference proteome</keyword>
<name>A0AAV9ZV58_9AGAR</name>
<dbReference type="AlphaFoldDB" id="A0AAV9ZV58"/>
<proteinExistence type="predicted"/>